<feature type="transmembrane region" description="Helical" evidence="2">
    <location>
        <begin position="312"/>
        <end position="341"/>
    </location>
</feature>
<dbReference type="InterPro" id="IPR050860">
    <property type="entry name" value="FeoB_GTPase"/>
</dbReference>
<name>A0A843BBG0_9BURK</name>
<accession>A0A843BBG0</accession>
<reference evidence="4" key="1">
    <citation type="submission" date="2020-12" db="EMBL/GenBank/DDBJ databases">
        <title>Comamonas sp. nov., isolated from stream water.</title>
        <authorList>
            <person name="Park K.-H."/>
        </authorList>
    </citation>
    <scope>NUCLEOTIDE SEQUENCE</scope>
    <source>
        <strain evidence="4">EJ-4</strain>
    </source>
</reference>
<dbReference type="Gene3D" id="3.40.50.300">
    <property type="entry name" value="P-loop containing nucleotide triphosphate hydrolases"/>
    <property type="match status" value="1"/>
</dbReference>
<feature type="domain" description="FeoB-type G" evidence="3">
    <location>
        <begin position="34"/>
        <end position="202"/>
    </location>
</feature>
<dbReference type="RefSeq" id="WP_198461614.1">
    <property type="nucleotide sequence ID" value="NZ_JABBCQ020000017.1"/>
</dbReference>
<feature type="transmembrane region" description="Helical" evidence="2">
    <location>
        <begin position="629"/>
        <end position="652"/>
    </location>
</feature>
<protein>
    <recommendedName>
        <fullName evidence="1">Ferrous iron transport protein B</fullName>
    </recommendedName>
</protein>
<dbReference type="PRINTS" id="PR00326">
    <property type="entry name" value="GTP1OBG"/>
</dbReference>
<dbReference type="InterPro" id="IPR011640">
    <property type="entry name" value="Fe2_transport_prot_B_C"/>
</dbReference>
<dbReference type="CDD" id="cd01879">
    <property type="entry name" value="FeoB"/>
    <property type="match status" value="1"/>
</dbReference>
<dbReference type="EMBL" id="JABBCQ020000017">
    <property type="protein sequence ID" value="MBI1626284.1"/>
    <property type="molecule type" value="Genomic_DNA"/>
</dbReference>
<feature type="transmembrane region" description="Helical" evidence="2">
    <location>
        <begin position="395"/>
        <end position="421"/>
    </location>
</feature>
<dbReference type="AlphaFoldDB" id="A0A843BBG0"/>
<dbReference type="PROSITE" id="PS51711">
    <property type="entry name" value="G_FEOB"/>
    <property type="match status" value="1"/>
</dbReference>
<evidence type="ECO:0000313" key="5">
    <source>
        <dbReference type="Proteomes" id="UP000530032"/>
    </source>
</evidence>
<dbReference type="Proteomes" id="UP000530032">
    <property type="component" value="Unassembled WGS sequence"/>
</dbReference>
<keyword evidence="2" id="KW-1133">Transmembrane helix</keyword>
<feature type="transmembrane region" description="Helical" evidence="2">
    <location>
        <begin position="261"/>
        <end position="282"/>
    </location>
</feature>
<sequence length="658" mass="71508">MNARDNPKTEQLVQNISLQNLNAGSATAADPNAPLRAALLGNPNCGKTALFNLLTGARQKVANYAGVTVERKEGWLSTPGKRRVRLLDLPGTYSLHAHSDDERITRDIVSGLHGREAPPELLICVTDATHLRLNLRLVLEARALGLPMLLVLNMSDMARRQGIVVDKAKLSQALGMPVIESVGVRLDGGKELLNWLDSEQAHSLKAPSMEGRWQPKAGLGAKEQLLSLHQQVADMMRDAVREPQVDNQRADRIDAVVLHPVWGTLLLLVTLFLIFQAVFSWAEPLMEGIEGGVASFGQWVGHVMPDGVLRSLLVDGVIAGTGAVLVFLPQILILFFFILVLEDSGYLPRAAFLLDRIMGTVGLSGRSFIPLLSSFACAVPGIMATRSISSWRDRLLTIMIAPLMTCSARLPVYALLIGAFIPEQTVGGMFNLQGLVLFALYVGGIVSAMAVAWVAKLFRTNKARTPLMMELPAYRWPSIRSLALGLYERAIIFLRRVGGIILTVSIVLWFLASYPGAPEGVTEGAIRYSFAGQIGRWLEVVLAPIGFNWQIAIALVPGMAAREVAVGALGTVYALSASSDDAMAQQLGPLIAHTWSLATALSLLMWFVFAPQCISTLAIVKRETNGWRYPLIMTSYMFGLAYLCSFITYRVAVAFGAG</sequence>
<dbReference type="InterPro" id="IPR011642">
    <property type="entry name" value="Gate_dom"/>
</dbReference>
<dbReference type="PANTHER" id="PTHR43185">
    <property type="entry name" value="FERROUS IRON TRANSPORT PROTEIN B"/>
    <property type="match status" value="1"/>
</dbReference>
<dbReference type="PANTHER" id="PTHR43185:SF1">
    <property type="entry name" value="FE(2+) TRANSPORTER FEOB"/>
    <property type="match status" value="1"/>
</dbReference>
<feature type="transmembrane region" description="Helical" evidence="2">
    <location>
        <begin position="493"/>
        <end position="512"/>
    </location>
</feature>
<dbReference type="GO" id="GO:0015093">
    <property type="term" value="F:ferrous iron transmembrane transporter activity"/>
    <property type="evidence" value="ECO:0007669"/>
    <property type="project" value="InterPro"/>
</dbReference>
<dbReference type="InterPro" id="IPR006073">
    <property type="entry name" value="GTP-bd"/>
</dbReference>
<organism evidence="4 5">
    <name type="scientific">Comamonas suwonensis</name>
    <dbReference type="NCBI Taxonomy" id="2606214"/>
    <lineage>
        <taxon>Bacteria</taxon>
        <taxon>Pseudomonadati</taxon>
        <taxon>Pseudomonadota</taxon>
        <taxon>Betaproteobacteria</taxon>
        <taxon>Burkholderiales</taxon>
        <taxon>Comamonadaceae</taxon>
        <taxon>Comamonas</taxon>
    </lineage>
</organism>
<dbReference type="Pfam" id="PF07670">
    <property type="entry name" value="Gate"/>
    <property type="match status" value="2"/>
</dbReference>
<keyword evidence="5" id="KW-1185">Reference proteome</keyword>
<keyword evidence="2" id="KW-0472">Membrane</keyword>
<evidence type="ECO:0000256" key="1">
    <source>
        <dbReference type="ARBA" id="ARBA00031200"/>
    </source>
</evidence>
<evidence type="ECO:0000313" key="4">
    <source>
        <dbReference type="EMBL" id="MBI1626284.1"/>
    </source>
</evidence>
<dbReference type="InterPro" id="IPR027417">
    <property type="entry name" value="P-loop_NTPase"/>
</dbReference>
<gene>
    <name evidence="4" type="ORF">HF327_017490</name>
</gene>
<dbReference type="InterPro" id="IPR030389">
    <property type="entry name" value="G_FEOB_dom"/>
</dbReference>
<dbReference type="Pfam" id="PF07664">
    <property type="entry name" value="FeoB_C"/>
    <property type="match status" value="1"/>
</dbReference>
<dbReference type="GO" id="GO:0005886">
    <property type="term" value="C:plasma membrane"/>
    <property type="evidence" value="ECO:0007669"/>
    <property type="project" value="TreeGrafter"/>
</dbReference>
<comment type="caution">
    <text evidence="4">The sequence shown here is derived from an EMBL/GenBank/DDBJ whole genome shotgun (WGS) entry which is preliminary data.</text>
</comment>
<dbReference type="Pfam" id="PF02421">
    <property type="entry name" value="FeoB_N"/>
    <property type="match status" value="1"/>
</dbReference>
<feature type="transmembrane region" description="Helical" evidence="2">
    <location>
        <begin position="433"/>
        <end position="455"/>
    </location>
</feature>
<evidence type="ECO:0000256" key="2">
    <source>
        <dbReference type="SAM" id="Phobius"/>
    </source>
</evidence>
<keyword evidence="2" id="KW-0812">Transmembrane</keyword>
<evidence type="ECO:0000259" key="3">
    <source>
        <dbReference type="PROSITE" id="PS51711"/>
    </source>
</evidence>
<feature type="transmembrane region" description="Helical" evidence="2">
    <location>
        <begin position="587"/>
        <end position="609"/>
    </location>
</feature>
<proteinExistence type="predicted"/>
<dbReference type="SUPFAM" id="SSF52540">
    <property type="entry name" value="P-loop containing nucleoside triphosphate hydrolases"/>
    <property type="match status" value="1"/>
</dbReference>
<dbReference type="GO" id="GO:0005525">
    <property type="term" value="F:GTP binding"/>
    <property type="evidence" value="ECO:0007669"/>
    <property type="project" value="InterPro"/>
</dbReference>